<dbReference type="EMBL" id="ML120361">
    <property type="protein sequence ID" value="RPB03738.1"/>
    <property type="molecule type" value="Genomic_DNA"/>
</dbReference>
<accession>A0A3N4K2J4</accession>
<sequence>GTYEFVTVIEGVCADGTALNPTIILKAKEFIAEWFKKVKGSCFTYKVAGEFQLLIFNGYSSYVNIEFLEFCISQKIIPDCLPPHTTHRLQPLDISIFSLYKHQYQKELTHWFENHEYGVSKENFYEILMVAHRASFTKANIQSGFLNTGLVSVNRSIIVSKIQALNPKSYEYSSTTTNSSTPQLQVRSPSPLPLSTFSAQQIDKLGIPSTKREIERQELIALATLPQNGPIECGLKKIVSNLAISANRLHMQDEENDCQLENLKQ</sequence>
<dbReference type="InterPro" id="IPR004875">
    <property type="entry name" value="DDE_SF_endonuclease_dom"/>
</dbReference>
<feature type="domain" description="DDE-1" evidence="1">
    <location>
        <begin position="31"/>
        <end position="145"/>
    </location>
</feature>
<dbReference type="Proteomes" id="UP000276215">
    <property type="component" value="Unassembled WGS sequence"/>
</dbReference>
<evidence type="ECO:0000313" key="3">
    <source>
        <dbReference type="Proteomes" id="UP000276215"/>
    </source>
</evidence>
<evidence type="ECO:0000313" key="2">
    <source>
        <dbReference type="EMBL" id="RPB03738.1"/>
    </source>
</evidence>
<dbReference type="Pfam" id="PF03184">
    <property type="entry name" value="DDE_1"/>
    <property type="match status" value="1"/>
</dbReference>
<feature type="non-terminal residue" evidence="2">
    <location>
        <position position="1"/>
    </location>
</feature>
<dbReference type="GO" id="GO:0003676">
    <property type="term" value="F:nucleic acid binding"/>
    <property type="evidence" value="ECO:0007669"/>
    <property type="project" value="InterPro"/>
</dbReference>
<gene>
    <name evidence="2" type="ORF">L873DRAFT_1668632</name>
</gene>
<name>A0A3N4K2J4_9PEZI</name>
<evidence type="ECO:0000259" key="1">
    <source>
        <dbReference type="Pfam" id="PF03184"/>
    </source>
</evidence>
<proteinExistence type="predicted"/>
<protein>
    <recommendedName>
        <fullName evidence="1">DDE-1 domain-containing protein</fullName>
    </recommendedName>
</protein>
<dbReference type="AlphaFoldDB" id="A0A3N4K2J4"/>
<reference evidence="2 3" key="1">
    <citation type="journal article" date="2018" name="Nat. Ecol. Evol.">
        <title>Pezizomycetes genomes reveal the molecular basis of ectomycorrhizal truffle lifestyle.</title>
        <authorList>
            <person name="Murat C."/>
            <person name="Payen T."/>
            <person name="Noel B."/>
            <person name="Kuo A."/>
            <person name="Morin E."/>
            <person name="Chen J."/>
            <person name="Kohler A."/>
            <person name="Krizsan K."/>
            <person name="Balestrini R."/>
            <person name="Da Silva C."/>
            <person name="Montanini B."/>
            <person name="Hainaut M."/>
            <person name="Levati E."/>
            <person name="Barry K.W."/>
            <person name="Belfiori B."/>
            <person name="Cichocki N."/>
            <person name="Clum A."/>
            <person name="Dockter R.B."/>
            <person name="Fauchery L."/>
            <person name="Guy J."/>
            <person name="Iotti M."/>
            <person name="Le Tacon F."/>
            <person name="Lindquist E.A."/>
            <person name="Lipzen A."/>
            <person name="Malagnac F."/>
            <person name="Mello A."/>
            <person name="Molinier V."/>
            <person name="Miyauchi S."/>
            <person name="Poulain J."/>
            <person name="Riccioni C."/>
            <person name="Rubini A."/>
            <person name="Sitrit Y."/>
            <person name="Splivallo R."/>
            <person name="Traeger S."/>
            <person name="Wang M."/>
            <person name="Zifcakova L."/>
            <person name="Wipf D."/>
            <person name="Zambonelli A."/>
            <person name="Paolocci F."/>
            <person name="Nowrousian M."/>
            <person name="Ottonello S."/>
            <person name="Baldrian P."/>
            <person name="Spatafora J.W."/>
            <person name="Henrissat B."/>
            <person name="Nagy L.G."/>
            <person name="Aury J.M."/>
            <person name="Wincker P."/>
            <person name="Grigoriev I.V."/>
            <person name="Bonfante P."/>
            <person name="Martin F.M."/>
        </authorList>
    </citation>
    <scope>NUCLEOTIDE SEQUENCE [LARGE SCALE GENOMIC DNA]</scope>
    <source>
        <strain evidence="2 3">120613-1</strain>
    </source>
</reference>
<keyword evidence="3" id="KW-1185">Reference proteome</keyword>
<organism evidence="2 3">
    <name type="scientific">Choiromyces venosus 120613-1</name>
    <dbReference type="NCBI Taxonomy" id="1336337"/>
    <lineage>
        <taxon>Eukaryota</taxon>
        <taxon>Fungi</taxon>
        <taxon>Dikarya</taxon>
        <taxon>Ascomycota</taxon>
        <taxon>Pezizomycotina</taxon>
        <taxon>Pezizomycetes</taxon>
        <taxon>Pezizales</taxon>
        <taxon>Tuberaceae</taxon>
        <taxon>Choiromyces</taxon>
    </lineage>
</organism>
<dbReference type="STRING" id="1336337.A0A3N4K2J4"/>